<dbReference type="InterPro" id="IPR036909">
    <property type="entry name" value="Cyt_c-like_dom_sf"/>
</dbReference>
<comment type="caution">
    <text evidence="5">The sequence shown here is derived from an EMBL/GenBank/DDBJ whole genome shotgun (WGS) entry which is preliminary data.</text>
</comment>
<dbReference type="InterPro" id="IPR011444">
    <property type="entry name" value="DUF1549"/>
</dbReference>
<dbReference type="Proteomes" id="UP001642464">
    <property type="component" value="Unassembled WGS sequence"/>
</dbReference>
<dbReference type="SUPFAM" id="SSF46626">
    <property type="entry name" value="Cytochrome c"/>
    <property type="match status" value="1"/>
</dbReference>
<dbReference type="Gene3D" id="3.40.720.10">
    <property type="entry name" value="Alkaline Phosphatase, subunit A"/>
    <property type="match status" value="1"/>
</dbReference>
<dbReference type="InterPro" id="IPR011429">
    <property type="entry name" value="Cyt_c_Planctomycete-type"/>
</dbReference>
<evidence type="ECO:0000259" key="2">
    <source>
        <dbReference type="Pfam" id="PF07583"/>
    </source>
</evidence>
<organism evidence="5 6">
    <name type="scientific">Durusdinium trenchii</name>
    <dbReference type="NCBI Taxonomy" id="1381693"/>
    <lineage>
        <taxon>Eukaryota</taxon>
        <taxon>Sar</taxon>
        <taxon>Alveolata</taxon>
        <taxon>Dinophyceae</taxon>
        <taxon>Suessiales</taxon>
        <taxon>Symbiodiniaceae</taxon>
        <taxon>Durusdinium</taxon>
    </lineage>
</organism>
<sequence>MSDHAEGGHHGMTWGRLLTLLVISFCADAALPGEIEFNRDVRPILSEHCWRCHGFDPQERQAGLRLDVREAALQVVDSGETAIVPFRPEASELIARVTTDDDSLRMPPPEAHRKLTPRQIETLRQWILEGADYEAHWSFEPIIRPAVPGFADARNPIDAFVGARLQGRGLDFASEASPETLLRRVSFDLTGLPPTPDDVERFRAEGYERTVDRLLASPHFGERMAVDWLDAARYADTNGYFGDKPREIWLWRNWVIDAFNGNMPFDQFTVEQLAGDLLPGATVQQRVATGFNRNHMSNNETGIIEEEYRVEYEARLAAAMEARTSAEQAFEPVREKTTQAIRDWEPSALADLEPPPSKNVVLHEAFEGAFADTFEKIGTPPAYESGVLRNAAEFDATRHFEVALPRFRADGPWTIGFWLKPQGPLSGVLSKIEPGGDRRGLEVLWSKGRLVVNLVDRWKTSAIEVSTAGSVPAGRWQHVVISYDGSRTASGVRIFVGGEPVRCEVSSDSLSGSIETSQPLRVGRRDAGLGLYGSLDELRLLQGTFGEDGIAGWAWGERIRGILAVRADKRSSEQAEILFNYFVDHFAPPETRQSRDRLDSLRDSERAARNAIPTTLVMAEQEEPRKTFVLERGQYDKRREEVEPGVPAALSDWPANAPRNRLGLARWIINRDNPLTARVAVNRLWKQCFGDGLVRSMNDFGTQGEPPTHPKLLDYLAVEFRDNGWDVKELLRLIVTSRTYRQSSQFQLVNGEVFDPENRLLARGPSFRLSMEMIRDQALAVSGLLVETVGGPSVKPYQPPGLWREVSYNGEETYVPDTGAGLWRRSLYTFIKRQAPPPSLLLLDGPTREKCTISRPQTNTPLQALLLLNDDIFLEAARHVARDVIVDEESDDQRLRLLWQKILTREPTEQERRTLSGLLARQRQRFAGNALSAAKVLSVGASPLQYDLSRIELAAWVIVAHTVLNLDEAIMALHSLLAGEAGPGVDTHFPAKAKRVIYLFMHGGPSQLDLFDHKPELSSRHGEELPESVRGDQRLTGMTSGQASLPVTSSLFKFRQHGESGAWVSDALPFTAEITDDLCFVRSMHTEAINHDPAVTLMQTGHQQAGRPSFGAWASYGLGTENSDLPAFVVMVSRGSAARPADPLYSRLWGSGFLPSSHQGVALRSSGDPVLYLSNASGISRPTRRDQLNVLRDLNRLQMEQQQDPEITTRIAQYEMAFRMQSAVPDLADLSDESDATFEAYGPESRRPGSFAANCLLARRMAERGVRFIQLYHKGWDQHYNLPSDLRLQCGDVDRPAAALVSDLKQRGLLDETLVVWGGEFGRTTYSQGKLEPTNYGRDHHGGCFTMWLAGGGVKPGLVHGETDDFCYNVVRDPVHVHDLNATILHLLGIDHTRLTYRFQGRHYRLTDVHGSVVHPVLA</sequence>
<gene>
    <name evidence="5" type="ORF">SCF082_LOCUS9984</name>
</gene>
<dbReference type="Pfam" id="PF07587">
    <property type="entry name" value="PSD1"/>
    <property type="match status" value="1"/>
</dbReference>
<evidence type="ECO:0000259" key="4">
    <source>
        <dbReference type="Pfam" id="PF07635"/>
    </source>
</evidence>
<evidence type="ECO:0000313" key="5">
    <source>
        <dbReference type="EMBL" id="CAK9008710.1"/>
    </source>
</evidence>
<dbReference type="EMBL" id="CAXAMM010005811">
    <property type="protein sequence ID" value="CAK9008710.1"/>
    <property type="molecule type" value="Genomic_DNA"/>
</dbReference>
<keyword evidence="6" id="KW-1185">Reference proteome</keyword>
<dbReference type="InterPro" id="IPR010869">
    <property type="entry name" value="DUF1501"/>
</dbReference>
<dbReference type="Pfam" id="PF07394">
    <property type="entry name" value="DUF1501"/>
    <property type="match status" value="1"/>
</dbReference>
<dbReference type="InterPro" id="IPR022655">
    <property type="entry name" value="DUF1553"/>
</dbReference>
<evidence type="ECO:0000259" key="3">
    <source>
        <dbReference type="Pfam" id="PF07587"/>
    </source>
</evidence>
<dbReference type="SUPFAM" id="SSF53649">
    <property type="entry name" value="Alkaline phosphatase-like"/>
    <property type="match status" value="1"/>
</dbReference>
<evidence type="ECO:0000313" key="6">
    <source>
        <dbReference type="Proteomes" id="UP001642464"/>
    </source>
</evidence>
<proteinExistence type="predicted"/>
<name>A0ABP0J2X8_9DINO</name>
<dbReference type="InterPro" id="IPR017850">
    <property type="entry name" value="Alkaline_phosphatase_core_sf"/>
</dbReference>
<dbReference type="Pfam" id="PF13385">
    <property type="entry name" value="Laminin_G_3"/>
    <property type="match status" value="1"/>
</dbReference>
<dbReference type="InterPro" id="IPR013320">
    <property type="entry name" value="ConA-like_dom_sf"/>
</dbReference>
<protein>
    <submittedName>
        <fullName evidence="5">Planctomycete cytochrome C</fullName>
    </submittedName>
</protein>
<reference evidence="5 6" key="1">
    <citation type="submission" date="2024-02" db="EMBL/GenBank/DDBJ databases">
        <authorList>
            <person name="Chen Y."/>
            <person name="Shah S."/>
            <person name="Dougan E. K."/>
            <person name="Thang M."/>
            <person name="Chan C."/>
        </authorList>
    </citation>
    <scope>NUCLEOTIDE SEQUENCE [LARGE SCALE GENOMIC DNA]</scope>
</reference>
<feature type="signal peptide" evidence="1">
    <location>
        <begin position="1"/>
        <end position="29"/>
    </location>
</feature>
<dbReference type="PANTHER" id="PTHR35889">
    <property type="entry name" value="CYCLOINULO-OLIGOSACCHARIDE FRUCTANOTRANSFERASE-RELATED"/>
    <property type="match status" value="1"/>
</dbReference>
<keyword evidence="1" id="KW-0732">Signal</keyword>
<feature type="chain" id="PRO_5045823834" evidence="1">
    <location>
        <begin position="30"/>
        <end position="1419"/>
    </location>
</feature>
<feature type="domain" description="Cytochrome C Planctomycete-type" evidence="4">
    <location>
        <begin position="49"/>
        <end position="110"/>
    </location>
</feature>
<dbReference type="Gene3D" id="2.60.120.200">
    <property type="match status" value="1"/>
</dbReference>
<dbReference type="SUPFAM" id="SSF49899">
    <property type="entry name" value="Concanavalin A-like lectins/glucanases"/>
    <property type="match status" value="1"/>
</dbReference>
<dbReference type="Pfam" id="PF07583">
    <property type="entry name" value="PSCyt2"/>
    <property type="match status" value="1"/>
</dbReference>
<dbReference type="PANTHER" id="PTHR35889:SF3">
    <property type="entry name" value="F-BOX DOMAIN-CONTAINING PROTEIN"/>
    <property type="match status" value="1"/>
</dbReference>
<accession>A0ABP0J2X8</accession>
<evidence type="ECO:0000256" key="1">
    <source>
        <dbReference type="SAM" id="SignalP"/>
    </source>
</evidence>
<dbReference type="Pfam" id="PF07635">
    <property type="entry name" value="PSCyt1"/>
    <property type="match status" value="1"/>
</dbReference>
<feature type="domain" description="DUF1549" evidence="2">
    <location>
        <begin position="156"/>
        <end position="319"/>
    </location>
</feature>
<feature type="domain" description="DUF1553" evidence="3">
    <location>
        <begin position="660"/>
        <end position="917"/>
    </location>
</feature>